<reference evidence="9 10" key="1">
    <citation type="journal article" date="1999" name="DNA Res.">
        <title>Complete genome sequence of an aerobic hyper-thermophilic crenarchaeon, Aeropyrum pernix K1.</title>
        <authorList>
            <person name="Kawarabayasi Y."/>
            <person name="Hino Y."/>
            <person name="Horikawa H."/>
            <person name="Yamazaki S."/>
            <person name="Haikawa Y."/>
            <person name="Jin-no K."/>
            <person name="Takahashi M."/>
            <person name="Sekine M."/>
            <person name="Baba S."/>
            <person name="Ankai A."/>
            <person name="Kosugi H."/>
            <person name="Hosoyama A."/>
            <person name="Fukui S."/>
            <person name="Nagai Y."/>
            <person name="Nishijima K."/>
            <person name="Nakazawa H."/>
            <person name="Takamiya M."/>
            <person name="Masuda S."/>
            <person name="Funahashi T."/>
            <person name="Tanaka T."/>
            <person name="Kudoh Y."/>
            <person name="Yamazaki J."/>
            <person name="Kushida N."/>
            <person name="Oguchi A."/>
            <person name="Aoki K."/>
            <person name="Kubota K."/>
            <person name="Nakamura Y."/>
            <person name="Nomura N."/>
            <person name="Sako Y."/>
            <person name="Kikuchi H."/>
        </authorList>
    </citation>
    <scope>NUCLEOTIDE SEQUENCE [LARGE SCALE GENOMIC DNA]</scope>
    <source>
        <strain evidence="10">ATCC 700893 / DSM 11879 / JCM 9820 / NBRC 100138 / K1</strain>
    </source>
</reference>
<dbReference type="InterPro" id="IPR036412">
    <property type="entry name" value="HAD-like_sf"/>
</dbReference>
<evidence type="ECO:0000256" key="1">
    <source>
        <dbReference type="ARBA" id="ARBA00001946"/>
    </source>
</evidence>
<dbReference type="AlphaFoldDB" id="Q9YE87"/>
<dbReference type="GO" id="GO:0000287">
    <property type="term" value="F:magnesium ion binding"/>
    <property type="evidence" value="ECO:0007669"/>
    <property type="project" value="TreeGrafter"/>
</dbReference>
<protein>
    <recommendedName>
        <fullName evidence="3">phosphoserine phosphatase</fullName>
        <ecNumber evidence="3">3.1.3.3</ecNumber>
    </recommendedName>
</protein>
<evidence type="ECO:0000313" key="10">
    <source>
        <dbReference type="Proteomes" id="UP000002518"/>
    </source>
</evidence>
<dbReference type="NCBIfam" id="TIGR01491">
    <property type="entry name" value="HAD-SF-IB-PSPlk"/>
    <property type="match status" value="1"/>
</dbReference>
<comment type="cofactor">
    <cofactor evidence="1">
        <name>Mg(2+)</name>
        <dbReference type="ChEBI" id="CHEBI:18420"/>
    </cofactor>
</comment>
<dbReference type="PANTHER" id="PTHR43344">
    <property type="entry name" value="PHOSPHOSERINE PHOSPHATASE"/>
    <property type="match status" value="1"/>
</dbReference>
<dbReference type="EnsemblBacteria" id="BAA79659">
    <property type="protein sequence ID" value="BAA79659"/>
    <property type="gene ID" value="APE_0683"/>
</dbReference>
<keyword evidence="10" id="KW-1185">Reference proteome</keyword>
<gene>
    <name evidence="9" type="ordered locus">APE_0683</name>
</gene>
<dbReference type="GeneID" id="1444819"/>
<keyword evidence="7" id="KW-0460">Magnesium</keyword>
<proteinExistence type="predicted"/>
<comment type="pathway">
    <text evidence="2">Amino-acid biosynthesis; L-serine biosynthesis; L-serine from 3-phospho-D-glycerate: step 3/3.</text>
</comment>
<dbReference type="InterPro" id="IPR050582">
    <property type="entry name" value="HAD-like_SerB"/>
</dbReference>
<dbReference type="Proteomes" id="UP000002518">
    <property type="component" value="Chromosome"/>
</dbReference>
<evidence type="ECO:0000256" key="7">
    <source>
        <dbReference type="ARBA" id="ARBA00022842"/>
    </source>
</evidence>
<evidence type="ECO:0000313" key="9">
    <source>
        <dbReference type="EMBL" id="BAA79659.1"/>
    </source>
</evidence>
<dbReference type="GO" id="GO:0036424">
    <property type="term" value="F:L-phosphoserine phosphatase activity"/>
    <property type="evidence" value="ECO:0007669"/>
    <property type="project" value="TreeGrafter"/>
</dbReference>
<dbReference type="PIR" id="C72657">
    <property type="entry name" value="C72657"/>
</dbReference>
<dbReference type="EMBL" id="BA000002">
    <property type="protein sequence ID" value="BAA79659.1"/>
    <property type="molecule type" value="Genomic_DNA"/>
</dbReference>
<dbReference type="Pfam" id="PF00702">
    <property type="entry name" value="Hydrolase"/>
    <property type="match status" value="1"/>
</dbReference>
<dbReference type="NCBIfam" id="TIGR01488">
    <property type="entry name" value="HAD-SF-IB"/>
    <property type="match status" value="1"/>
</dbReference>
<evidence type="ECO:0000256" key="8">
    <source>
        <dbReference type="ARBA" id="ARBA00023299"/>
    </source>
</evidence>
<evidence type="ECO:0000256" key="4">
    <source>
        <dbReference type="ARBA" id="ARBA00022605"/>
    </source>
</evidence>
<dbReference type="RefSeq" id="WP_010865904.1">
    <property type="nucleotide sequence ID" value="NC_000854.2"/>
</dbReference>
<dbReference type="InterPro" id="IPR006386">
    <property type="entry name" value="HAD-SF_hydro_IB_PSP-like_arc"/>
</dbReference>
<evidence type="ECO:0000256" key="2">
    <source>
        <dbReference type="ARBA" id="ARBA00005135"/>
    </source>
</evidence>
<dbReference type="GO" id="GO:0005737">
    <property type="term" value="C:cytoplasm"/>
    <property type="evidence" value="ECO:0007669"/>
    <property type="project" value="TreeGrafter"/>
</dbReference>
<keyword evidence="4" id="KW-0028">Amino-acid biosynthesis</keyword>
<evidence type="ECO:0000256" key="6">
    <source>
        <dbReference type="ARBA" id="ARBA00022801"/>
    </source>
</evidence>
<dbReference type="STRING" id="272557.APE_0683"/>
<dbReference type="PANTHER" id="PTHR43344:SF2">
    <property type="entry name" value="PHOSPHOSERINE PHOSPHATASE"/>
    <property type="match status" value="1"/>
</dbReference>
<accession>Q9YE87</accession>
<name>Q9YE87_AERPE</name>
<dbReference type="KEGG" id="ape:APE_0683"/>
<dbReference type="EC" id="3.1.3.3" evidence="3"/>
<dbReference type="SUPFAM" id="SSF56784">
    <property type="entry name" value="HAD-like"/>
    <property type="match status" value="1"/>
</dbReference>
<keyword evidence="8" id="KW-0718">Serine biosynthesis</keyword>
<dbReference type="eggNOG" id="arCOG01158">
    <property type="taxonomic scope" value="Archaea"/>
</dbReference>
<keyword evidence="5" id="KW-0479">Metal-binding</keyword>
<dbReference type="GO" id="GO:0006564">
    <property type="term" value="P:L-serine biosynthetic process"/>
    <property type="evidence" value="ECO:0007669"/>
    <property type="project" value="UniProtKB-KW"/>
</dbReference>
<dbReference type="InterPro" id="IPR023214">
    <property type="entry name" value="HAD_sf"/>
</dbReference>
<evidence type="ECO:0000256" key="3">
    <source>
        <dbReference type="ARBA" id="ARBA00012640"/>
    </source>
</evidence>
<dbReference type="Gene3D" id="3.40.50.1000">
    <property type="entry name" value="HAD superfamily/HAD-like"/>
    <property type="match status" value="1"/>
</dbReference>
<keyword evidence="6 9" id="KW-0378">Hydrolase</keyword>
<evidence type="ECO:0000256" key="5">
    <source>
        <dbReference type="ARBA" id="ARBA00022723"/>
    </source>
</evidence>
<organism evidence="9 10">
    <name type="scientific">Aeropyrum pernix (strain ATCC 700893 / DSM 11879 / JCM 9820 / NBRC 100138 / K1)</name>
    <dbReference type="NCBI Taxonomy" id="272557"/>
    <lineage>
        <taxon>Archaea</taxon>
        <taxon>Thermoproteota</taxon>
        <taxon>Thermoprotei</taxon>
        <taxon>Desulfurococcales</taxon>
        <taxon>Desulfurococcaceae</taxon>
        <taxon>Aeropyrum</taxon>
    </lineage>
</organism>
<sequence length="222" mass="24686">MARGIKLVIFDVDGVLVEVKSSWGYIHRRLGVEEEAMKVKEMFERGSIDYIEWMRLDTELWIRASGGRLHRSRLMEIVGEIPVRKEAFEAVRMLRRMGLRIGLVSSGIDLLVRRVAAEIGADAWASNRLLFDKNGFLQPGGSPLVGVDKRGAVTRMAYELGASLEEVAYVGDSRWDASAMSIVGLPIAYNDGGELDGVARARVDSLLDVPRVVAEWGRARAR</sequence>